<feature type="signal peptide" evidence="3">
    <location>
        <begin position="1"/>
        <end position="29"/>
    </location>
</feature>
<name>A0ABT1NLM8_9FIRM</name>
<dbReference type="PROSITE" id="PS51272">
    <property type="entry name" value="SLH"/>
    <property type="match status" value="2"/>
</dbReference>
<keyword evidence="6" id="KW-1185">Reference proteome</keyword>
<evidence type="ECO:0000256" key="1">
    <source>
        <dbReference type="ARBA" id="ARBA00022737"/>
    </source>
</evidence>
<dbReference type="Gene3D" id="3.20.20.140">
    <property type="entry name" value="Metal-dependent hydrolases"/>
    <property type="match status" value="1"/>
</dbReference>
<keyword evidence="1" id="KW-0677">Repeat</keyword>
<comment type="caution">
    <text evidence="5">The sequence shown here is derived from an EMBL/GenBank/DDBJ whole genome shotgun (WGS) entry which is preliminary data.</text>
</comment>
<dbReference type="Pfam" id="PF00395">
    <property type="entry name" value="SLH"/>
    <property type="match status" value="2"/>
</dbReference>
<evidence type="ECO:0000259" key="4">
    <source>
        <dbReference type="PROSITE" id="PS51272"/>
    </source>
</evidence>
<feature type="domain" description="SLH" evidence="4">
    <location>
        <begin position="124"/>
        <end position="184"/>
    </location>
</feature>
<evidence type="ECO:0000256" key="2">
    <source>
        <dbReference type="ARBA" id="ARBA00023239"/>
    </source>
</evidence>
<dbReference type="PANTHER" id="PTHR21240">
    <property type="entry name" value="2-AMINO-3-CARBOXYLMUCONATE-6-SEMIALDEHYDE DECARBOXYLASE"/>
    <property type="match status" value="1"/>
</dbReference>
<evidence type="ECO:0000256" key="3">
    <source>
        <dbReference type="SAM" id="SignalP"/>
    </source>
</evidence>
<dbReference type="RefSeq" id="WP_255228726.1">
    <property type="nucleotide sequence ID" value="NZ_JAJEKE010000019.1"/>
</dbReference>
<feature type="domain" description="SLH" evidence="4">
    <location>
        <begin position="58"/>
        <end position="121"/>
    </location>
</feature>
<dbReference type="InterPro" id="IPR001119">
    <property type="entry name" value="SLH_dom"/>
</dbReference>
<evidence type="ECO:0000313" key="6">
    <source>
        <dbReference type="Proteomes" id="UP001651880"/>
    </source>
</evidence>
<dbReference type="PANTHER" id="PTHR21240:SF28">
    <property type="entry name" value="ISO-OROTATE DECARBOXYLASE (EUROFUNG)"/>
    <property type="match status" value="1"/>
</dbReference>
<dbReference type="InterPro" id="IPR032465">
    <property type="entry name" value="ACMSD"/>
</dbReference>
<dbReference type="InterPro" id="IPR032466">
    <property type="entry name" value="Metal_Hydrolase"/>
</dbReference>
<accession>A0ABT1NLM8</accession>
<feature type="chain" id="PRO_5046467393" evidence="3">
    <location>
        <begin position="30"/>
        <end position="530"/>
    </location>
</feature>
<keyword evidence="3" id="KW-0732">Signal</keyword>
<reference evidence="5 6" key="1">
    <citation type="submission" date="2021-10" db="EMBL/GenBank/DDBJ databases">
        <title>Lutispora strain m25 sp. nov., a thermophilic, non-spore-forming bacterium isolated from a lab-scale methanogenic bioreactor digesting anaerobic sludge.</title>
        <authorList>
            <person name="El Houari A."/>
            <person name="Mcdonald J."/>
        </authorList>
    </citation>
    <scope>NUCLEOTIDE SEQUENCE [LARGE SCALE GENOMIC DNA]</scope>
    <source>
        <strain evidence="6">m25</strain>
    </source>
</reference>
<organism evidence="5 6">
    <name type="scientific">Lutispora saccharofermentans</name>
    <dbReference type="NCBI Taxonomy" id="3024236"/>
    <lineage>
        <taxon>Bacteria</taxon>
        <taxon>Bacillati</taxon>
        <taxon>Bacillota</taxon>
        <taxon>Clostridia</taxon>
        <taxon>Lutisporales</taxon>
        <taxon>Lutisporaceae</taxon>
        <taxon>Lutispora</taxon>
    </lineage>
</organism>
<gene>
    <name evidence="5" type="ORF">LJD61_16875</name>
</gene>
<dbReference type="InterPro" id="IPR006680">
    <property type="entry name" value="Amidohydro-rel"/>
</dbReference>
<dbReference type="SUPFAM" id="SSF51556">
    <property type="entry name" value="Metallo-dependent hydrolases"/>
    <property type="match status" value="1"/>
</dbReference>
<sequence>MHSMKKSKTLIFFLIISLLMTSSISIVLAEDASGTNKGITRLEFFKAVNASFGFTEVSDKEYKDLTKDDESYEEIRKAVAAGYVQGYTDGTIRPEKLITRQEAAKIAAVACGLNNELSNSASGFADAGEIDEWARNYVGIVKDRLIMTAFEDGTFGPQKHITAVEANEIIKKAKEQIIKSEVAVTSIKSDYHMHMMSGEFSKIFKVLMGGDTSNGNLIEEYSGEKIISLLDSANIDAAFVVSNSYILGMDGIAGKDEYDDVKKENNYVAIQTAKYPDRLIGFFSFNPLREYAEEEMERCYNELKLPGLKLHFTNSDVDLTNPEHLMKIQKLFKSAADKNIPILLHFRSRSPEFGKRDAEILIDEVIEKIPNLKLQIAHLGGWGGFDDAAVQVFSTFIEKYEKNPSLNKNNIYFDFSGVVVTEKERMEGVLEPITEEQADKIAEMMRKWGLSNIVMGSDWPFVVPKDYIDNVKKLLPLTEEELNTILSNDSAKVLFEKSMDNGAIKHPNLEELNKKFKDGVDYNTSFSIKF</sequence>
<dbReference type="Pfam" id="PF04909">
    <property type="entry name" value="Amidohydro_2"/>
    <property type="match status" value="1"/>
</dbReference>
<keyword evidence="2" id="KW-0456">Lyase</keyword>
<dbReference type="Proteomes" id="UP001651880">
    <property type="component" value="Unassembled WGS sequence"/>
</dbReference>
<evidence type="ECO:0000313" key="5">
    <source>
        <dbReference type="EMBL" id="MCQ1531201.1"/>
    </source>
</evidence>
<dbReference type="EMBL" id="JAJEKE010000019">
    <property type="protein sequence ID" value="MCQ1531201.1"/>
    <property type="molecule type" value="Genomic_DNA"/>
</dbReference>
<proteinExistence type="predicted"/>
<protein>
    <submittedName>
        <fullName evidence="5">S-layer homology domain-containing protein</fullName>
    </submittedName>
</protein>